<evidence type="ECO:0000313" key="10">
    <source>
        <dbReference type="EMBL" id="MCK8676969.1"/>
    </source>
</evidence>
<evidence type="ECO:0000259" key="8">
    <source>
        <dbReference type="PROSITE" id="PS50893"/>
    </source>
</evidence>
<dbReference type="SUPFAM" id="SSF90123">
    <property type="entry name" value="ABC transporter transmembrane region"/>
    <property type="match status" value="1"/>
</dbReference>
<dbReference type="InterPro" id="IPR011527">
    <property type="entry name" value="ABC1_TM_dom"/>
</dbReference>
<evidence type="ECO:0000259" key="9">
    <source>
        <dbReference type="PROSITE" id="PS50929"/>
    </source>
</evidence>
<dbReference type="RefSeq" id="WP_248632190.1">
    <property type="nucleotide sequence ID" value="NZ_JALPTH010000004.1"/>
</dbReference>
<evidence type="ECO:0000256" key="5">
    <source>
        <dbReference type="ARBA" id="ARBA00022989"/>
    </source>
</evidence>
<dbReference type="Proteomes" id="UP001522868">
    <property type="component" value="Unassembled WGS sequence"/>
</dbReference>
<dbReference type="Gene3D" id="1.20.1560.10">
    <property type="entry name" value="ABC transporter type 1, transmembrane domain"/>
    <property type="match status" value="1"/>
</dbReference>
<gene>
    <name evidence="10" type="ORF">M1O15_06080</name>
</gene>
<reference evidence="10 11" key="1">
    <citation type="submission" date="2022-04" db="EMBL/GenBank/DDBJ databases">
        <title>Streptomyces sp. nov. LCR6-01 isolated from Lichen of Dirinaria sp.</title>
        <authorList>
            <person name="Kanchanasin P."/>
            <person name="Tanasupawat S."/>
            <person name="Phongsopitanun W."/>
        </authorList>
    </citation>
    <scope>NUCLEOTIDE SEQUENCE [LARGE SCALE GENOMIC DNA]</scope>
    <source>
        <strain evidence="10 11">LCR6-01</strain>
    </source>
</reference>
<dbReference type="InterPro" id="IPR027417">
    <property type="entry name" value="P-loop_NTPase"/>
</dbReference>
<evidence type="ECO:0000313" key="11">
    <source>
        <dbReference type="Proteomes" id="UP001522868"/>
    </source>
</evidence>
<dbReference type="CDD" id="cd18548">
    <property type="entry name" value="ABC_6TM_Tm287_like"/>
    <property type="match status" value="1"/>
</dbReference>
<keyword evidence="2 7" id="KW-0812">Transmembrane</keyword>
<organism evidence="10 11">
    <name type="scientific">Streptomyces lichenis</name>
    <dbReference type="NCBI Taxonomy" id="2306967"/>
    <lineage>
        <taxon>Bacteria</taxon>
        <taxon>Bacillati</taxon>
        <taxon>Actinomycetota</taxon>
        <taxon>Actinomycetes</taxon>
        <taxon>Kitasatosporales</taxon>
        <taxon>Streptomycetaceae</taxon>
        <taxon>Streptomyces</taxon>
    </lineage>
</organism>
<feature type="transmembrane region" description="Helical" evidence="7">
    <location>
        <begin position="271"/>
        <end position="293"/>
    </location>
</feature>
<dbReference type="InterPro" id="IPR003439">
    <property type="entry name" value="ABC_transporter-like_ATP-bd"/>
</dbReference>
<comment type="caution">
    <text evidence="10">The sequence shown here is derived from an EMBL/GenBank/DDBJ whole genome shotgun (WGS) entry which is preliminary data.</text>
</comment>
<keyword evidence="3" id="KW-0547">Nucleotide-binding</keyword>
<protein>
    <submittedName>
        <fullName evidence="10">ABC transporter ATP-binding protein/permease</fullName>
    </submittedName>
</protein>
<dbReference type="PROSITE" id="PS00211">
    <property type="entry name" value="ABC_TRANSPORTER_1"/>
    <property type="match status" value="1"/>
</dbReference>
<dbReference type="PROSITE" id="PS50929">
    <property type="entry name" value="ABC_TM1F"/>
    <property type="match status" value="1"/>
</dbReference>
<feature type="domain" description="ABC transporter" evidence="8">
    <location>
        <begin position="336"/>
        <end position="569"/>
    </location>
</feature>
<evidence type="ECO:0000256" key="1">
    <source>
        <dbReference type="ARBA" id="ARBA00004651"/>
    </source>
</evidence>
<dbReference type="PANTHER" id="PTHR43394">
    <property type="entry name" value="ATP-DEPENDENT PERMEASE MDL1, MITOCHONDRIAL"/>
    <property type="match status" value="1"/>
</dbReference>
<dbReference type="Pfam" id="PF00005">
    <property type="entry name" value="ABC_tran"/>
    <property type="match status" value="1"/>
</dbReference>
<dbReference type="Pfam" id="PF00664">
    <property type="entry name" value="ABC_membrane"/>
    <property type="match status" value="1"/>
</dbReference>
<dbReference type="Gene3D" id="3.40.50.300">
    <property type="entry name" value="P-loop containing nucleotide triphosphate hydrolases"/>
    <property type="match status" value="1"/>
</dbReference>
<dbReference type="PROSITE" id="PS50893">
    <property type="entry name" value="ABC_TRANSPORTER_2"/>
    <property type="match status" value="1"/>
</dbReference>
<keyword evidence="11" id="KW-1185">Reference proteome</keyword>
<evidence type="ECO:0000256" key="4">
    <source>
        <dbReference type="ARBA" id="ARBA00022840"/>
    </source>
</evidence>
<feature type="transmembrane region" description="Helical" evidence="7">
    <location>
        <begin position="157"/>
        <end position="176"/>
    </location>
</feature>
<keyword evidence="5 7" id="KW-1133">Transmembrane helix</keyword>
<evidence type="ECO:0000256" key="2">
    <source>
        <dbReference type="ARBA" id="ARBA00022692"/>
    </source>
</evidence>
<dbReference type="PANTHER" id="PTHR43394:SF1">
    <property type="entry name" value="ATP-BINDING CASSETTE SUB-FAMILY B MEMBER 10, MITOCHONDRIAL"/>
    <property type="match status" value="1"/>
</dbReference>
<evidence type="ECO:0000256" key="6">
    <source>
        <dbReference type="ARBA" id="ARBA00023136"/>
    </source>
</evidence>
<comment type="subcellular location">
    <subcellularLocation>
        <location evidence="1">Cell membrane</location>
        <topology evidence="1">Multi-pass membrane protein</topology>
    </subcellularLocation>
</comment>
<feature type="transmembrane region" description="Helical" evidence="7">
    <location>
        <begin position="127"/>
        <end position="151"/>
    </location>
</feature>
<dbReference type="SUPFAM" id="SSF52540">
    <property type="entry name" value="P-loop containing nucleoside triphosphate hydrolases"/>
    <property type="match status" value="1"/>
</dbReference>
<name>A0ABT0I6L7_9ACTN</name>
<feature type="transmembrane region" description="Helical" evidence="7">
    <location>
        <begin position="55"/>
        <end position="78"/>
    </location>
</feature>
<dbReference type="EMBL" id="JALPTH010000004">
    <property type="protein sequence ID" value="MCK8676969.1"/>
    <property type="molecule type" value="Genomic_DNA"/>
</dbReference>
<accession>A0ABT0I6L7</accession>
<evidence type="ECO:0000256" key="7">
    <source>
        <dbReference type="SAM" id="Phobius"/>
    </source>
</evidence>
<dbReference type="InterPro" id="IPR036640">
    <property type="entry name" value="ABC1_TM_sf"/>
</dbReference>
<feature type="domain" description="ABC transmembrane type-1" evidence="9">
    <location>
        <begin position="18"/>
        <end position="300"/>
    </location>
</feature>
<dbReference type="InterPro" id="IPR017871">
    <property type="entry name" value="ABC_transporter-like_CS"/>
</dbReference>
<dbReference type="InterPro" id="IPR039421">
    <property type="entry name" value="Type_1_exporter"/>
</dbReference>
<evidence type="ECO:0000256" key="3">
    <source>
        <dbReference type="ARBA" id="ARBA00022741"/>
    </source>
</evidence>
<keyword evidence="6 7" id="KW-0472">Membrane</keyword>
<dbReference type="InterPro" id="IPR003593">
    <property type="entry name" value="AAA+_ATPase"/>
</dbReference>
<proteinExistence type="predicted"/>
<dbReference type="GO" id="GO:0005524">
    <property type="term" value="F:ATP binding"/>
    <property type="evidence" value="ECO:0007669"/>
    <property type="project" value="UniProtKB-KW"/>
</dbReference>
<keyword evidence="4 10" id="KW-0067">ATP-binding</keyword>
<sequence>MLRQLLRNHLGPYRRPMALLVALQFLQTCATLYLPTLNADIIDHGVVRGDTGYVLRFGAVMVAVSVAQVVCSIGAVRLSARTAAALGRDVRAAVFERVQSFSSREVAAFGAPSLITRTTNDVQQIQMLVLMAFTVMVSAPIMCVGGIVLALGQDVPLSAVLLAVVPVLGLSVYAIVRRMRPLFRLMQKRLDTVNRVLREQITGNRVIRAFVRDGYERGRFRGANEELTEVSLGTGRLMALMFPVVMTVVNVSSVVVVWFGAHRIDSGGMEIGALTAFLAYLMQIVMSVMMATFMFMQVPRAEVCAERIEEVLRTESSVVPPVEPVTVLERAGHLEVRGADFRYPGAEEPVLRGVGLEARPGEVTAVIGSTGSGKSTLLGLVPRLSDVTGGEVLVDGVDVRRLDPAVLARIVGLVPQRPYLFSGTVGSTLRYGRPGASDAELWHALEVAQAADFVRGLEGGLDAPVSQGGTNFSGGQRQRLAIARTLVQRPEIYLFDDSFSALDYTTDAALRAALAAETAEATVVIVAQRVSTIREADRIVVLDEGRVVGVGRHHELMAENETYREIVLSQLTEAEAA</sequence>
<dbReference type="SMART" id="SM00382">
    <property type="entry name" value="AAA"/>
    <property type="match status" value="1"/>
</dbReference>
<feature type="transmembrane region" description="Helical" evidence="7">
    <location>
        <begin position="237"/>
        <end position="259"/>
    </location>
</feature>